<feature type="domain" description="UBC core" evidence="6">
    <location>
        <begin position="1030"/>
        <end position="1200"/>
    </location>
</feature>
<feature type="region of interest" description="Disordered" evidence="5">
    <location>
        <begin position="1166"/>
        <end position="1188"/>
    </location>
</feature>
<dbReference type="Gene3D" id="3.90.228.10">
    <property type="match status" value="1"/>
</dbReference>
<keyword evidence="8" id="KW-1185">Reference proteome</keyword>
<reference evidence="7 8" key="1">
    <citation type="submission" date="2023-01" db="EMBL/GenBank/DDBJ databases">
        <title>Analysis of 21 Apiospora genomes using comparative genomics revels a genus with tremendous synthesis potential of carbohydrate active enzymes and secondary metabolites.</title>
        <authorList>
            <person name="Sorensen T."/>
        </authorList>
    </citation>
    <scope>NUCLEOTIDE SEQUENCE [LARGE SCALE GENOMIC DNA]</scope>
    <source>
        <strain evidence="7 8">CBS 24483</strain>
    </source>
</reference>
<organism evidence="7 8">
    <name type="scientific">Apiospora aurea</name>
    <dbReference type="NCBI Taxonomy" id="335848"/>
    <lineage>
        <taxon>Eukaryota</taxon>
        <taxon>Fungi</taxon>
        <taxon>Dikarya</taxon>
        <taxon>Ascomycota</taxon>
        <taxon>Pezizomycotina</taxon>
        <taxon>Sordariomycetes</taxon>
        <taxon>Xylariomycetidae</taxon>
        <taxon>Amphisphaeriales</taxon>
        <taxon>Apiosporaceae</taxon>
        <taxon>Apiospora</taxon>
    </lineage>
</organism>
<dbReference type="PROSITE" id="PS50127">
    <property type="entry name" value="UBC_2"/>
    <property type="match status" value="1"/>
</dbReference>
<comment type="caution">
    <text evidence="7">The sequence shown here is derived from an EMBL/GenBank/DDBJ whole genome shotgun (WGS) entry which is preliminary data.</text>
</comment>
<dbReference type="PANTHER" id="PTHR21328">
    <property type="entry name" value="POLY ADP-RIBOSE POLYMERASE FAMILY, MEMBER PARP"/>
    <property type="match status" value="1"/>
</dbReference>
<name>A0ABR1Q989_9PEZI</name>
<dbReference type="GeneID" id="92079270"/>
<evidence type="ECO:0000256" key="4">
    <source>
        <dbReference type="ARBA" id="ARBA00023027"/>
    </source>
</evidence>
<keyword evidence="4" id="KW-0520">NAD</keyword>
<dbReference type="InterPro" id="IPR016135">
    <property type="entry name" value="UBQ-conjugating_enzyme/RWD"/>
</dbReference>
<proteinExistence type="predicted"/>
<dbReference type="SUPFAM" id="SSF54495">
    <property type="entry name" value="UBC-like"/>
    <property type="match status" value="1"/>
</dbReference>
<dbReference type="CDD" id="cd23802">
    <property type="entry name" value="UBCc_UBE2Q"/>
    <property type="match status" value="1"/>
</dbReference>
<dbReference type="InterPro" id="IPR000608">
    <property type="entry name" value="UBC"/>
</dbReference>
<feature type="compositionally biased region" description="Basic and acidic residues" evidence="5">
    <location>
        <begin position="954"/>
        <end position="963"/>
    </location>
</feature>
<dbReference type="Proteomes" id="UP001391051">
    <property type="component" value="Unassembled WGS sequence"/>
</dbReference>
<gene>
    <name evidence="7" type="ORF">PG986_009986</name>
</gene>
<evidence type="ECO:0000256" key="2">
    <source>
        <dbReference type="ARBA" id="ARBA00022679"/>
    </source>
</evidence>
<dbReference type="Gene3D" id="3.10.110.10">
    <property type="entry name" value="Ubiquitin Conjugating Enzyme"/>
    <property type="match status" value="1"/>
</dbReference>
<dbReference type="EMBL" id="JAQQWE010000006">
    <property type="protein sequence ID" value="KAK7949100.1"/>
    <property type="molecule type" value="Genomic_DNA"/>
</dbReference>
<dbReference type="Pfam" id="PF00179">
    <property type="entry name" value="UQ_con"/>
    <property type="match status" value="1"/>
</dbReference>
<dbReference type="Pfam" id="PF00644">
    <property type="entry name" value="PARP"/>
    <property type="match status" value="1"/>
</dbReference>
<evidence type="ECO:0000256" key="3">
    <source>
        <dbReference type="ARBA" id="ARBA00022695"/>
    </source>
</evidence>
<evidence type="ECO:0000313" key="8">
    <source>
        <dbReference type="Proteomes" id="UP001391051"/>
    </source>
</evidence>
<evidence type="ECO:0000256" key="1">
    <source>
        <dbReference type="ARBA" id="ARBA00022676"/>
    </source>
</evidence>
<evidence type="ECO:0000313" key="7">
    <source>
        <dbReference type="EMBL" id="KAK7949100.1"/>
    </source>
</evidence>
<evidence type="ECO:0000256" key="5">
    <source>
        <dbReference type="SAM" id="MobiDB-lite"/>
    </source>
</evidence>
<dbReference type="InterPro" id="IPR012317">
    <property type="entry name" value="Poly(ADP-ribose)pol_cat_dom"/>
</dbReference>
<dbReference type="InterPro" id="IPR051838">
    <property type="entry name" value="ARTD_PARP"/>
</dbReference>
<feature type="region of interest" description="Disordered" evidence="5">
    <location>
        <begin position="118"/>
        <end position="148"/>
    </location>
</feature>
<dbReference type="SUPFAM" id="SSF56399">
    <property type="entry name" value="ADP-ribosylation"/>
    <property type="match status" value="1"/>
</dbReference>
<keyword evidence="3" id="KW-0548">Nucleotidyltransferase</keyword>
<feature type="compositionally biased region" description="Acidic residues" evidence="5">
    <location>
        <begin position="122"/>
        <end position="148"/>
    </location>
</feature>
<keyword evidence="1" id="KW-0328">Glycosyltransferase</keyword>
<accession>A0ABR1Q989</accession>
<dbReference type="RefSeq" id="XP_066698606.1">
    <property type="nucleotide sequence ID" value="XM_066846208.1"/>
</dbReference>
<evidence type="ECO:0000259" key="6">
    <source>
        <dbReference type="PROSITE" id="PS50127"/>
    </source>
</evidence>
<protein>
    <submittedName>
        <fullName evidence="7">Polymerase</fullName>
    </submittedName>
</protein>
<sequence length="1237" mass="136274">MRDYRPKYQADLESVPGRNIAGISAISKADSEGQFVFTFSHHLLAPLDHVEVQVVPNEWSGYPAEHSFLAWAITEIPAAFAEPLDNFFMQSSGLRVQEALAALSQSFISSLVGGTAAVGTQPDDEEDELMTDVEDDTAGEEEEDGFGDFGYDSDEDAVFGLGGNDGSQTPTLVAAKVEQKIANRIRRDFRTARASGFKVGVLCGFEDTVENNIVSLSVRVDKLCLSSETLEAWDLTLDDYIILLIRYERHYTTLEDAYERASGLSNMKFRLRKCRRYKPSLHQALKAFHSDNATKSKATVGSDETEPAESELNLLGIGQSIDTFMDADFVSLLKIRKSSGVSWDQANKQLASMSRNVVPGQSNARAIDMGSSKGESDDVDQTKLPAFIAKDHFKGEQELSLPLIAAQFAMRYFVRCTDYCMVCHQQVEGNFEALKPYVCGNSLCLFQYMSMGLGPSVNQEIRNQPNVVDLLISFCYAGLQANMSANSAPGRGVRDFPTGLNLQVPKIYKSGSLPAYSTSIAMPASRAIAPYYNPVNTGQQDPAEELAGSLVVNGVVLVDPIKGRISRNTMSTSIFELHESKDADRFKEGSWVAIVATLQSSATENVISHGRVESIIGSMVTLAIVSVLPHVDAQVADKSSAYMVLYDENLDDLEGNRKAGAILMQLETIPSVATMRSHLTANPTQQIEKWDRLTPAASKLLRWIVASNRSYIVQVDECPTEDGKPEEGLARQQEHISGVKGWLQFRFAQGSPEKEVQFQEALRQVKKPHKTILAWHGSSLSNWHSIIRQGLNFEQVHNGRAYGNGVYFGHDFNTSLGYSGRSHGWGAVTSSTTGSKPYWPNSVLKIGSAVSLNELVNLPEQFINNNNFCMVVQHVHWIQCRCLFIQPHQSPQAPQTEAVQPIGTETSTNRPSNVLEFIQDPANEAKGSSGKLFVPRGAIPTPEDKGVQQASMSLKKDALGHDGDSEDEDEEDRMFLTMNGGSLDDTASTTPLSSEGSAIILDTTKTDFRPFTLDLDTLPKLSPPSYATSQAQKTLAKEIQKLQATQSLVPIHELGWFIDFDKITNMFHWIVELHSFDKSMPLAQDMAKAKVNSIVLELRFGREFPYSPPFVRVIRPRFLPFHMGGGGHVTSGGAMCMQLLTNSGWSPIASLEGVLLQVRMAMTTPEPRPARLENTKPIDLSKNNSSNSKKVQYRSTDYGVFEAFEAYKRAAMTHSWKVPADLLEATTAMTEADGDEE</sequence>
<feature type="region of interest" description="Disordered" evidence="5">
    <location>
        <begin position="926"/>
        <end position="971"/>
    </location>
</feature>
<keyword evidence="2" id="KW-0808">Transferase</keyword>